<dbReference type="InterPro" id="IPR036465">
    <property type="entry name" value="vWFA_dom_sf"/>
</dbReference>
<comment type="caution">
    <text evidence="2">The sequence shown here is derived from an EMBL/GenBank/DDBJ whole genome shotgun (WGS) entry which is preliminary data.</text>
</comment>
<dbReference type="SUPFAM" id="SSF53300">
    <property type="entry name" value="vWA-like"/>
    <property type="match status" value="1"/>
</dbReference>
<dbReference type="Gene3D" id="3.40.50.410">
    <property type="entry name" value="von Willebrand factor, type A domain"/>
    <property type="match status" value="1"/>
</dbReference>
<gene>
    <name evidence="2" type="ORF">WJX72_011563</name>
</gene>
<dbReference type="SMART" id="SM00327">
    <property type="entry name" value="VWA"/>
    <property type="match status" value="1"/>
</dbReference>
<accession>A0AAW1P6I5</accession>
<organism evidence="2 3">
    <name type="scientific">[Myrmecia] bisecta</name>
    <dbReference type="NCBI Taxonomy" id="41462"/>
    <lineage>
        <taxon>Eukaryota</taxon>
        <taxon>Viridiplantae</taxon>
        <taxon>Chlorophyta</taxon>
        <taxon>core chlorophytes</taxon>
        <taxon>Trebouxiophyceae</taxon>
        <taxon>Trebouxiales</taxon>
        <taxon>Trebouxiaceae</taxon>
        <taxon>Myrmecia</taxon>
    </lineage>
</organism>
<proteinExistence type="predicted"/>
<name>A0AAW1P6I5_9CHLO</name>
<evidence type="ECO:0000259" key="1">
    <source>
        <dbReference type="PROSITE" id="PS50234"/>
    </source>
</evidence>
<dbReference type="PANTHER" id="PTHR46503">
    <property type="entry name" value="INTER-ALPHA-TRYPSIN INHIBITOR HEAVY CHAIN-LIKE PROTEIN"/>
    <property type="match status" value="1"/>
</dbReference>
<dbReference type="Proteomes" id="UP001489004">
    <property type="component" value="Unassembled WGS sequence"/>
</dbReference>
<dbReference type="PANTHER" id="PTHR46503:SF1">
    <property type="entry name" value="INTER-ALPHA-TRYPSIN INHIBITOR HEAVY CHAIN-LIKE PROTEIN"/>
    <property type="match status" value="1"/>
</dbReference>
<dbReference type="AlphaFoldDB" id="A0AAW1P6I5"/>
<dbReference type="InterPro" id="IPR002035">
    <property type="entry name" value="VWF_A"/>
</dbReference>
<feature type="domain" description="VWFA" evidence="1">
    <location>
        <begin position="233"/>
        <end position="412"/>
    </location>
</feature>
<protein>
    <recommendedName>
        <fullName evidence="1">VWFA domain-containing protein</fullName>
    </recommendedName>
</protein>
<reference evidence="2 3" key="1">
    <citation type="journal article" date="2024" name="Nat. Commun.">
        <title>Phylogenomics reveals the evolutionary origins of lichenization in chlorophyte algae.</title>
        <authorList>
            <person name="Puginier C."/>
            <person name="Libourel C."/>
            <person name="Otte J."/>
            <person name="Skaloud P."/>
            <person name="Haon M."/>
            <person name="Grisel S."/>
            <person name="Petersen M."/>
            <person name="Berrin J.G."/>
            <person name="Delaux P.M."/>
            <person name="Dal Grande F."/>
            <person name="Keller J."/>
        </authorList>
    </citation>
    <scope>NUCLEOTIDE SEQUENCE [LARGE SCALE GENOMIC DNA]</scope>
    <source>
        <strain evidence="2 3">SAG 2043</strain>
    </source>
</reference>
<dbReference type="EMBL" id="JALJOR010000013">
    <property type="protein sequence ID" value="KAK9807041.1"/>
    <property type="molecule type" value="Genomic_DNA"/>
</dbReference>
<keyword evidence="3" id="KW-1185">Reference proteome</keyword>
<evidence type="ECO:0000313" key="3">
    <source>
        <dbReference type="Proteomes" id="UP001489004"/>
    </source>
</evidence>
<dbReference type="Pfam" id="PF13768">
    <property type="entry name" value="VWA_3"/>
    <property type="match status" value="1"/>
</dbReference>
<evidence type="ECO:0000313" key="2">
    <source>
        <dbReference type="EMBL" id="KAK9807041.1"/>
    </source>
</evidence>
<sequence length="618" mass="66707">MGFVTLRMSCYLPPTTEYNRKLPCGFFLPRQADATVTDVTIENMSRDVVYATVIVPNEETSGFGGGKGNADALTITNDPELFQLQLQDVQAGDRLTITTTWFQPLRFDDGLYLLKVPLEIPSQALENPNMPLSSILDIQCTVNSGTADEVRFSCPSHPVDVLSQEPGRVQFAGAKGKPWNNADFEVGYKVWQNAIMASCNVQPPDKTLPDPRGTFAVSVAPPAPDATAAFVRSVVFVVDRSGSMHGEPIEYARDAISTGLEMLAPEDEVGIIAYDHEQVSLFPSLLPASAETQAVAKRWVGSHLEARGMTDIMTPLLQALEMLKAAKGVPYVFLLTDGAVDNERDICQKVEAFNTQHNPSGVLLPRINTFAIGPYCNHFFLKQLAILGRGAFDVAFRPTNIRSQMTRMLTAAAKPVLTDVALGIEGLTSCELYPFPIPDVFCGMPLLVAGKYEGVWPESVVLHGKLPSGEIWTQTVYTTAAAQIPLDKVVVKQRLDVLTSRAWLQQDKKLQRQVVDASIATGVPCAHTTMVGFPVTHDKWREMKQQQAAGKRISPAKLAIGGAAAVVVLGATAALAFGDVGATLGNLAVGDVMSGFGGLDPFNGMLNFCDCSGVLLFS</sequence>
<dbReference type="PROSITE" id="PS50234">
    <property type="entry name" value="VWFA"/>
    <property type="match status" value="1"/>
</dbReference>